<reference evidence="5 6" key="1">
    <citation type="journal article" date="2010" name="Int. J. Syst. Evol. Microbiol.">
        <title>Vagococcus penaei sp. nov., isolated from spoilage microbiota of cooked shrimp (Penaeus vannamei).</title>
        <authorList>
            <person name="Jaffres E."/>
            <person name="Prevost H."/>
            <person name="Rossero A."/>
            <person name="Joffraud J.J."/>
            <person name="Dousset X."/>
        </authorList>
    </citation>
    <scope>NUCLEOTIDE SEQUENCE [LARGE SCALE GENOMIC DNA]</scope>
    <source>
        <strain evidence="5 6">CD276</strain>
    </source>
</reference>
<organism evidence="5 6">
    <name type="scientific">Vagococcus penaei</name>
    <dbReference type="NCBI Taxonomy" id="633807"/>
    <lineage>
        <taxon>Bacteria</taxon>
        <taxon>Bacillati</taxon>
        <taxon>Bacillota</taxon>
        <taxon>Bacilli</taxon>
        <taxon>Lactobacillales</taxon>
        <taxon>Enterococcaceae</taxon>
        <taxon>Vagococcus</taxon>
    </lineage>
</organism>
<evidence type="ECO:0000256" key="1">
    <source>
        <dbReference type="ARBA" id="ARBA00002286"/>
    </source>
</evidence>
<dbReference type="GO" id="GO:0006310">
    <property type="term" value="P:DNA recombination"/>
    <property type="evidence" value="ECO:0007669"/>
    <property type="project" value="UniProtKB-KW"/>
</dbReference>
<dbReference type="InterPro" id="IPR052183">
    <property type="entry name" value="IS_Transposase"/>
</dbReference>
<accession>A0A1Q2D7M5</accession>
<dbReference type="GO" id="GO:0003677">
    <property type="term" value="F:DNA binding"/>
    <property type="evidence" value="ECO:0007669"/>
    <property type="project" value="UniProtKB-KW"/>
</dbReference>
<dbReference type="NCBIfam" id="NF033587">
    <property type="entry name" value="transpos_IS6"/>
    <property type="match status" value="1"/>
</dbReference>
<dbReference type="PROSITE" id="PS50994">
    <property type="entry name" value="INTEGRASE"/>
    <property type="match status" value="1"/>
</dbReference>
<dbReference type="InterPro" id="IPR001584">
    <property type="entry name" value="Integrase_cat-core"/>
</dbReference>
<dbReference type="InterPro" id="IPR032874">
    <property type="entry name" value="DDE_dom"/>
</dbReference>
<dbReference type="AlphaFoldDB" id="A0A1Q2D7M5"/>
<gene>
    <name evidence="5" type="ORF">BW732_09305</name>
</gene>
<dbReference type="GO" id="GO:0032196">
    <property type="term" value="P:transposition"/>
    <property type="evidence" value="ECO:0007669"/>
    <property type="project" value="UniProtKB-KW"/>
</dbReference>
<dbReference type="OrthoDB" id="1376408at2"/>
<dbReference type="SUPFAM" id="SSF53098">
    <property type="entry name" value="Ribonuclease H-like"/>
    <property type="match status" value="1"/>
</dbReference>
<evidence type="ECO:0000256" key="3">
    <source>
        <dbReference type="ARBA" id="ARBA00023125"/>
    </source>
</evidence>
<dbReference type="InterPro" id="IPR036397">
    <property type="entry name" value="RNaseH_sf"/>
</dbReference>
<protein>
    <submittedName>
        <fullName evidence="5">IS6 family transposase</fullName>
    </submittedName>
</protein>
<dbReference type="RefSeq" id="WP_077276482.1">
    <property type="nucleotide sequence ID" value="NZ_CP019609.1"/>
</dbReference>
<keyword evidence="3" id="KW-0238">DNA-binding</keyword>
<dbReference type="InterPro" id="IPR012337">
    <property type="entry name" value="RNaseH-like_sf"/>
</dbReference>
<keyword evidence="4" id="KW-0233">DNA recombination</keyword>
<name>A0A1Q2D7M5_9ENTE</name>
<dbReference type="Proteomes" id="UP000188246">
    <property type="component" value="Chromosome"/>
</dbReference>
<proteinExistence type="predicted"/>
<dbReference type="EMBL" id="CP019609">
    <property type="protein sequence ID" value="AQP54404.1"/>
    <property type="molecule type" value="Genomic_DNA"/>
</dbReference>
<evidence type="ECO:0000313" key="5">
    <source>
        <dbReference type="EMBL" id="AQP54404.1"/>
    </source>
</evidence>
<comment type="function">
    <text evidence="1">Involved in the transposition of the insertion sequence.</text>
</comment>
<dbReference type="PANTHER" id="PTHR35528:SF3">
    <property type="entry name" value="BLL1675 PROTEIN"/>
    <property type="match status" value="1"/>
</dbReference>
<dbReference type="Gene3D" id="3.30.420.10">
    <property type="entry name" value="Ribonuclease H-like superfamily/Ribonuclease H"/>
    <property type="match status" value="1"/>
</dbReference>
<keyword evidence="2" id="KW-0815">Transposition</keyword>
<sequence>MTHFKGKQFKKDIITVAVVYYLRYKLSYREVSKIMSDRGINVCHTTIYRWVQESSQIIYGLWKKRNQSVNDSWRMDETYIKIKGKWHYLYRAIDSSGLTLDTWLRKNRDKQAVYAFFKRLVKQFGEPRVLVTDKAPSLRSAFNRLKLEGLFDRTTHRTSKYLNNIIEQDHRPVKKRHTLYQSIRTASSTIKGIEAIHALYKTSQRDGNLFGFSVIHEINQLLGIPA</sequence>
<dbReference type="KEGG" id="vpi:BW732_09305"/>
<dbReference type="STRING" id="633807.BW732_09305"/>
<evidence type="ECO:0000313" key="6">
    <source>
        <dbReference type="Proteomes" id="UP000188246"/>
    </source>
</evidence>
<evidence type="ECO:0000256" key="4">
    <source>
        <dbReference type="ARBA" id="ARBA00023172"/>
    </source>
</evidence>
<keyword evidence="6" id="KW-1185">Reference proteome</keyword>
<dbReference type="PANTHER" id="PTHR35528">
    <property type="entry name" value="BLL1675 PROTEIN"/>
    <property type="match status" value="1"/>
</dbReference>
<dbReference type="GO" id="GO:0015074">
    <property type="term" value="P:DNA integration"/>
    <property type="evidence" value="ECO:0007669"/>
    <property type="project" value="InterPro"/>
</dbReference>
<dbReference type="InterPro" id="IPR047930">
    <property type="entry name" value="Transpos_IS6"/>
</dbReference>
<dbReference type="Pfam" id="PF13610">
    <property type="entry name" value="DDE_Tnp_IS240"/>
    <property type="match status" value="1"/>
</dbReference>
<evidence type="ECO:0000256" key="2">
    <source>
        <dbReference type="ARBA" id="ARBA00022578"/>
    </source>
</evidence>